<gene>
    <name evidence="2" type="ORF">MTO99_04595</name>
</gene>
<evidence type="ECO:0008006" key="4">
    <source>
        <dbReference type="Google" id="ProtNLM"/>
    </source>
</evidence>
<evidence type="ECO:0000313" key="3">
    <source>
        <dbReference type="Proteomes" id="UP000832097"/>
    </source>
</evidence>
<dbReference type="Proteomes" id="UP000832097">
    <property type="component" value="Chromosome"/>
</dbReference>
<accession>A0ABY4C100</accession>
<evidence type="ECO:0000313" key="2">
    <source>
        <dbReference type="EMBL" id="UOE45063.1"/>
    </source>
</evidence>
<keyword evidence="1" id="KW-1133">Transmembrane helix</keyword>
<sequence length="61" mass="6562">MELIAWIGGLLALVLAGIAVVAVRERRSRRRPGDDDFAEYGSREHSDAIAAAHTANVGRGF</sequence>
<keyword evidence="1" id="KW-0472">Membrane</keyword>
<organism evidence="2 3">
    <name type="scientific">Agromyces larvae</name>
    <dbReference type="NCBI Taxonomy" id="2929802"/>
    <lineage>
        <taxon>Bacteria</taxon>
        <taxon>Bacillati</taxon>
        <taxon>Actinomycetota</taxon>
        <taxon>Actinomycetes</taxon>
        <taxon>Micrococcales</taxon>
        <taxon>Microbacteriaceae</taxon>
        <taxon>Agromyces</taxon>
    </lineage>
</organism>
<name>A0ABY4C100_9MICO</name>
<dbReference type="RefSeq" id="WP_243557375.1">
    <property type="nucleotide sequence ID" value="NZ_CP094528.1"/>
</dbReference>
<feature type="transmembrane region" description="Helical" evidence="1">
    <location>
        <begin position="6"/>
        <end position="23"/>
    </location>
</feature>
<keyword evidence="1" id="KW-0812">Transmembrane</keyword>
<protein>
    <recommendedName>
        <fullName evidence="4">LPXTG cell wall anchor domain-containing protein</fullName>
    </recommendedName>
</protein>
<keyword evidence="3" id="KW-1185">Reference proteome</keyword>
<evidence type="ECO:0000256" key="1">
    <source>
        <dbReference type="SAM" id="Phobius"/>
    </source>
</evidence>
<reference evidence="2 3" key="1">
    <citation type="submission" date="2022-03" db="EMBL/GenBank/DDBJ databases">
        <title>Mucilaginibacter sp. isolated from the gut of Protaetia brevitarsis seulensis larvae.</title>
        <authorList>
            <person name="Won M."/>
            <person name="Kim S.-J."/>
            <person name="Kwon S.-W."/>
        </authorList>
    </citation>
    <scope>NUCLEOTIDE SEQUENCE [LARGE SCALE GENOMIC DNA]</scope>
    <source>
        <strain evidence="2 3">CFWR-12</strain>
    </source>
</reference>
<proteinExistence type="predicted"/>
<dbReference type="EMBL" id="CP094528">
    <property type="protein sequence ID" value="UOE45063.1"/>
    <property type="molecule type" value="Genomic_DNA"/>
</dbReference>